<dbReference type="SUPFAM" id="SSF52540">
    <property type="entry name" value="P-loop containing nucleoside triphosphate hydrolases"/>
    <property type="match status" value="1"/>
</dbReference>
<protein>
    <recommendedName>
        <fullName evidence="5">DNA 3'-5' helicase II</fullName>
    </recommendedName>
</protein>
<dbReference type="Pfam" id="PF00580">
    <property type="entry name" value="UvrD-helicase"/>
    <property type="match status" value="1"/>
</dbReference>
<dbReference type="Proteomes" id="UP000587524">
    <property type="component" value="Unassembled WGS sequence"/>
</dbReference>
<name>A0ABR6C948_9HYPH</name>
<dbReference type="GO" id="GO:0003678">
    <property type="term" value="F:DNA helicase activity"/>
    <property type="evidence" value="ECO:0007669"/>
    <property type="project" value="UniProtKB-EC"/>
</dbReference>
<evidence type="ECO:0000259" key="6">
    <source>
        <dbReference type="Pfam" id="PF00580"/>
    </source>
</evidence>
<gene>
    <name evidence="7" type="ORF">HNQ97_003252</name>
</gene>
<dbReference type="PANTHER" id="PTHR11070">
    <property type="entry name" value="UVRD / RECB / PCRA DNA HELICASE FAMILY MEMBER"/>
    <property type="match status" value="1"/>
</dbReference>
<evidence type="ECO:0000256" key="4">
    <source>
        <dbReference type="ARBA" id="ARBA00022840"/>
    </source>
</evidence>
<dbReference type="InterPro" id="IPR027417">
    <property type="entry name" value="P-loop_NTPase"/>
</dbReference>
<dbReference type="GO" id="GO:0016787">
    <property type="term" value="F:hydrolase activity"/>
    <property type="evidence" value="ECO:0007669"/>
    <property type="project" value="UniProtKB-KW"/>
</dbReference>
<dbReference type="RefSeq" id="WP_182574532.1">
    <property type="nucleotide sequence ID" value="NZ_JACJHY010000015.1"/>
</dbReference>
<accession>A0ABR6C948</accession>
<sequence length="493" mass="53203">MDEILEEAVAELAAGIARGSVIAAAGCGKTEQIVNATLVSAGRRLILTHTHAGVDALRWRMDKKLVPKSRYRIETIAGWCLRYAASFPARSGIHIAAPRTDADWQSIYDATVKLLDAGTVTNVLRASYGGLFVDEYQDCTQSQHKVIDALAQILPTCVFGDPMQAIFSFGGQVPVSWDADVFPSFPKITVLQKPHRWLREGNKELADWLSVVRFKLEAGESVDLEQRPACVDWQALPADAAYHRPKIVGSCKALLGPAANDGIIVIADAKNAGSRSGLAKMLGASGFTNIEPVECKTLAAAVRNIGKSSGEQRLEFVMGFISDCMTGAEETPYLKAVVSHRQGGKLGQKKFGDLIATGIATVKNEDLASVLALMEGFRDRPATTLYRREMYHAMASGLRLAINSPGKSLSDAIWDVQNRIRHAGRIIPKRSIGSTLLVKGLQFDRAVIVANDAMNGKDWYVALTRASKGVTILSTAPKIHPAVQAAQLGEAAE</sequence>
<keyword evidence="3 7" id="KW-0347">Helicase</keyword>
<dbReference type="InterPro" id="IPR000212">
    <property type="entry name" value="DNA_helicase_UvrD/REP"/>
</dbReference>
<keyword evidence="4" id="KW-0067">ATP-binding</keyword>
<evidence type="ECO:0000256" key="2">
    <source>
        <dbReference type="ARBA" id="ARBA00022801"/>
    </source>
</evidence>
<proteinExistence type="predicted"/>
<evidence type="ECO:0000313" key="7">
    <source>
        <dbReference type="EMBL" id="MBA9021246.1"/>
    </source>
</evidence>
<keyword evidence="1" id="KW-0547">Nucleotide-binding</keyword>
<reference evidence="7 8" key="1">
    <citation type="submission" date="2020-08" db="EMBL/GenBank/DDBJ databases">
        <title>Genomic Encyclopedia of Type Strains, Phase IV (KMG-IV): sequencing the most valuable type-strain genomes for metagenomic binning, comparative biology and taxonomic classification.</title>
        <authorList>
            <person name="Goeker M."/>
        </authorList>
    </citation>
    <scope>NUCLEOTIDE SEQUENCE [LARGE SCALE GENOMIC DNA]</scope>
    <source>
        <strain evidence="7 8">DSM 17455</strain>
    </source>
</reference>
<evidence type="ECO:0000256" key="3">
    <source>
        <dbReference type="ARBA" id="ARBA00022806"/>
    </source>
</evidence>
<evidence type="ECO:0000256" key="1">
    <source>
        <dbReference type="ARBA" id="ARBA00022741"/>
    </source>
</evidence>
<dbReference type="InterPro" id="IPR014016">
    <property type="entry name" value="UvrD-like_ATP-bd"/>
</dbReference>
<evidence type="ECO:0000313" key="8">
    <source>
        <dbReference type="Proteomes" id="UP000587524"/>
    </source>
</evidence>
<feature type="domain" description="UvrD-like helicase ATP-binding" evidence="6">
    <location>
        <begin position="102"/>
        <end position="171"/>
    </location>
</feature>
<dbReference type="Gene3D" id="3.40.50.300">
    <property type="entry name" value="P-loop containing nucleotide triphosphate hydrolases"/>
    <property type="match status" value="1"/>
</dbReference>
<organism evidence="7 8">
    <name type="scientific">Aminobacter ciceronei</name>
    <dbReference type="NCBI Taxonomy" id="150723"/>
    <lineage>
        <taxon>Bacteria</taxon>
        <taxon>Pseudomonadati</taxon>
        <taxon>Pseudomonadota</taxon>
        <taxon>Alphaproteobacteria</taxon>
        <taxon>Hyphomicrobiales</taxon>
        <taxon>Phyllobacteriaceae</taxon>
        <taxon>Aminobacter</taxon>
    </lineage>
</organism>
<evidence type="ECO:0000256" key="5">
    <source>
        <dbReference type="ARBA" id="ARBA00034923"/>
    </source>
</evidence>
<keyword evidence="2 7" id="KW-0378">Hydrolase</keyword>
<dbReference type="PANTHER" id="PTHR11070:SF2">
    <property type="entry name" value="ATP-DEPENDENT DNA HELICASE SRS2"/>
    <property type="match status" value="1"/>
</dbReference>
<comment type="caution">
    <text evidence="7">The sequence shown here is derived from an EMBL/GenBank/DDBJ whole genome shotgun (WGS) entry which is preliminary data.</text>
</comment>
<dbReference type="EMBL" id="JACJHZ010000015">
    <property type="protein sequence ID" value="MBA9021246.1"/>
    <property type="molecule type" value="Genomic_DNA"/>
</dbReference>
<keyword evidence="8" id="KW-1185">Reference proteome</keyword>